<evidence type="ECO:0000259" key="7">
    <source>
        <dbReference type="PROSITE" id="PS50850"/>
    </source>
</evidence>
<evidence type="ECO:0000256" key="5">
    <source>
        <dbReference type="SAM" id="MobiDB-lite"/>
    </source>
</evidence>
<feature type="transmembrane region" description="Helical" evidence="6">
    <location>
        <begin position="366"/>
        <end position="385"/>
    </location>
</feature>
<dbReference type="InterPro" id="IPR036259">
    <property type="entry name" value="MFS_trans_sf"/>
</dbReference>
<feature type="transmembrane region" description="Helical" evidence="6">
    <location>
        <begin position="261"/>
        <end position="284"/>
    </location>
</feature>
<gene>
    <name evidence="8" type="ORF">A1O1_00705</name>
</gene>
<dbReference type="EMBL" id="AMWN01000001">
    <property type="protein sequence ID" value="EXJ95583.1"/>
    <property type="molecule type" value="Genomic_DNA"/>
</dbReference>
<evidence type="ECO:0000256" key="3">
    <source>
        <dbReference type="ARBA" id="ARBA00022989"/>
    </source>
</evidence>
<keyword evidence="2 6" id="KW-0812">Transmembrane</keyword>
<evidence type="ECO:0000256" key="6">
    <source>
        <dbReference type="SAM" id="Phobius"/>
    </source>
</evidence>
<dbReference type="CDD" id="cd17323">
    <property type="entry name" value="MFS_Tpo1_MDR_like"/>
    <property type="match status" value="1"/>
</dbReference>
<feature type="transmembrane region" description="Helical" evidence="6">
    <location>
        <begin position="505"/>
        <end position="527"/>
    </location>
</feature>
<dbReference type="GeneID" id="19155611"/>
<feature type="transmembrane region" description="Helical" evidence="6">
    <location>
        <begin position="227"/>
        <end position="249"/>
    </location>
</feature>
<feature type="transmembrane region" description="Helical" evidence="6">
    <location>
        <begin position="405"/>
        <end position="425"/>
    </location>
</feature>
<dbReference type="AlphaFoldDB" id="W9YSS0"/>
<evidence type="ECO:0000313" key="8">
    <source>
        <dbReference type="EMBL" id="EXJ95583.1"/>
    </source>
</evidence>
<proteinExistence type="predicted"/>
<accession>W9YSS0</accession>
<feature type="transmembrane region" description="Helical" evidence="6">
    <location>
        <begin position="133"/>
        <end position="154"/>
    </location>
</feature>
<evidence type="ECO:0000256" key="4">
    <source>
        <dbReference type="ARBA" id="ARBA00023136"/>
    </source>
</evidence>
<feature type="transmembrane region" description="Helical" evidence="6">
    <location>
        <begin position="539"/>
        <end position="560"/>
    </location>
</feature>
<dbReference type="OrthoDB" id="6770063at2759"/>
<feature type="transmembrane region" description="Helical" evidence="6">
    <location>
        <begin position="174"/>
        <end position="193"/>
    </location>
</feature>
<comment type="caution">
    <text evidence="8">The sequence shown here is derived from an EMBL/GenBank/DDBJ whole genome shotgun (WGS) entry which is preliminary data.</text>
</comment>
<dbReference type="GO" id="GO:0016020">
    <property type="term" value="C:membrane"/>
    <property type="evidence" value="ECO:0007669"/>
    <property type="project" value="UniProtKB-SubCell"/>
</dbReference>
<feature type="transmembrane region" description="Helical" evidence="6">
    <location>
        <begin position="200"/>
        <end position="221"/>
    </location>
</feature>
<protein>
    <recommendedName>
        <fullName evidence="7">Major facilitator superfamily (MFS) profile domain-containing protein</fullName>
    </recommendedName>
</protein>
<dbReference type="InterPro" id="IPR011701">
    <property type="entry name" value="MFS"/>
</dbReference>
<dbReference type="PANTHER" id="PTHR23502">
    <property type="entry name" value="MAJOR FACILITATOR SUPERFAMILY"/>
    <property type="match status" value="1"/>
</dbReference>
<sequence length="575" mass="63363">MSSGLDRTWTAPENRPRRAVRDALRRANSTPEDDNRQLFSFHFMDDHATHHYHADASRDVLDEVSATSDDDASSVETVGEVRFGIRDTRDVEAELPELKTERSARSVKDPNLVTWEGPEDPANPKNWIYRKKWAATLIVSAFTFISPVSSSMVAPALTKIGEDLNIPAGIERSLTLSIFVLAYAIGPLFLGPLSEIYGRVIVLQLSNLFFLAFNIGCGFAQTKGQLIAFRFLSGLGGSAPLALGGGVLSDCWRAEERGKSISIYSLAPLLGPAVGPLAGGFIALKSTWRWCFWSTSIVDAGIQAAGFIWLRETYAPKLLGLKAKRLRKETGNADLHTEWEHPDRTLARVLRASLSRPFRLLGTQPIIQALAVYMAYLYGLMYLVLSTFPTVWEETYHESVGVGGLNYISLGVGFFLGTQISAPINDRIYRRLKKRNNNVGKPEFRVPMMIPGAILVPVGLFLYGWSSYEHTHWIVPNIGAAIFASGTILGFQCTQTYIVDAYTRYAASAIGAAVVLRSLAGFGFPLFAPYLYNALHLDWGNSLLGFIAIGLGIPAPFLLWRFGQTLREKSPYAAG</sequence>
<dbReference type="PANTHER" id="PTHR23502:SF60">
    <property type="entry name" value="MAJOR FACILITATOR SUPERFAMILY (MFS) PROFILE DOMAIN-CONTAINING PROTEIN-RELATED"/>
    <property type="match status" value="1"/>
</dbReference>
<dbReference type="RefSeq" id="XP_007719812.1">
    <property type="nucleotide sequence ID" value="XM_007721622.1"/>
</dbReference>
<feature type="transmembrane region" description="Helical" evidence="6">
    <location>
        <begin position="471"/>
        <end position="493"/>
    </location>
</feature>
<dbReference type="FunFam" id="1.20.1250.20:FF:000011">
    <property type="entry name" value="MFS multidrug transporter, putative"/>
    <property type="match status" value="1"/>
</dbReference>
<feature type="compositionally biased region" description="Basic and acidic residues" evidence="5">
    <location>
        <begin position="14"/>
        <end position="25"/>
    </location>
</feature>
<keyword evidence="3 6" id="KW-1133">Transmembrane helix</keyword>
<dbReference type="PROSITE" id="PS50850">
    <property type="entry name" value="MFS"/>
    <property type="match status" value="1"/>
</dbReference>
<feature type="transmembrane region" description="Helical" evidence="6">
    <location>
        <begin position="290"/>
        <end position="310"/>
    </location>
</feature>
<evidence type="ECO:0000313" key="9">
    <source>
        <dbReference type="Proteomes" id="UP000019484"/>
    </source>
</evidence>
<feature type="transmembrane region" description="Helical" evidence="6">
    <location>
        <begin position="446"/>
        <end position="465"/>
    </location>
</feature>
<evidence type="ECO:0000256" key="1">
    <source>
        <dbReference type="ARBA" id="ARBA00004141"/>
    </source>
</evidence>
<keyword evidence="4 6" id="KW-0472">Membrane</keyword>
<dbReference type="InterPro" id="IPR020846">
    <property type="entry name" value="MFS_dom"/>
</dbReference>
<dbReference type="Gene3D" id="1.20.1250.20">
    <property type="entry name" value="MFS general substrate transporter like domains"/>
    <property type="match status" value="1"/>
</dbReference>
<dbReference type="SUPFAM" id="SSF103473">
    <property type="entry name" value="MFS general substrate transporter"/>
    <property type="match status" value="1"/>
</dbReference>
<dbReference type="HOGENOM" id="CLU_008455_1_3_1"/>
<name>W9YSS0_9EURO</name>
<dbReference type="Proteomes" id="UP000019484">
    <property type="component" value="Unassembled WGS sequence"/>
</dbReference>
<comment type="subcellular location">
    <subcellularLocation>
        <location evidence="1">Membrane</location>
        <topology evidence="1">Multi-pass membrane protein</topology>
    </subcellularLocation>
</comment>
<dbReference type="STRING" id="1182541.W9YSS0"/>
<reference evidence="8 9" key="1">
    <citation type="submission" date="2013-03" db="EMBL/GenBank/DDBJ databases">
        <title>The Genome Sequence of Capronia coronata CBS 617.96.</title>
        <authorList>
            <consortium name="The Broad Institute Genomics Platform"/>
            <person name="Cuomo C."/>
            <person name="de Hoog S."/>
            <person name="Gorbushina A."/>
            <person name="Walker B."/>
            <person name="Young S.K."/>
            <person name="Zeng Q."/>
            <person name="Gargeya S."/>
            <person name="Fitzgerald M."/>
            <person name="Haas B."/>
            <person name="Abouelleil A."/>
            <person name="Allen A.W."/>
            <person name="Alvarado L."/>
            <person name="Arachchi H.M."/>
            <person name="Berlin A.M."/>
            <person name="Chapman S.B."/>
            <person name="Gainer-Dewar J."/>
            <person name="Goldberg J."/>
            <person name="Griggs A."/>
            <person name="Gujja S."/>
            <person name="Hansen M."/>
            <person name="Howarth C."/>
            <person name="Imamovic A."/>
            <person name="Ireland A."/>
            <person name="Larimer J."/>
            <person name="McCowan C."/>
            <person name="Murphy C."/>
            <person name="Pearson M."/>
            <person name="Poon T.W."/>
            <person name="Priest M."/>
            <person name="Roberts A."/>
            <person name="Saif S."/>
            <person name="Shea T."/>
            <person name="Sisk P."/>
            <person name="Sykes S."/>
            <person name="Wortman J."/>
            <person name="Nusbaum C."/>
            <person name="Birren B."/>
        </authorList>
    </citation>
    <scope>NUCLEOTIDE SEQUENCE [LARGE SCALE GENOMIC DNA]</scope>
    <source>
        <strain evidence="8 9">CBS 617.96</strain>
    </source>
</reference>
<dbReference type="GO" id="GO:0022857">
    <property type="term" value="F:transmembrane transporter activity"/>
    <property type="evidence" value="ECO:0007669"/>
    <property type="project" value="InterPro"/>
</dbReference>
<dbReference type="eggNOG" id="KOG0255">
    <property type="taxonomic scope" value="Eukaryota"/>
</dbReference>
<feature type="region of interest" description="Disordered" evidence="5">
    <location>
        <begin position="1"/>
        <end position="32"/>
    </location>
</feature>
<keyword evidence="9" id="KW-1185">Reference proteome</keyword>
<organism evidence="8 9">
    <name type="scientific">Capronia coronata CBS 617.96</name>
    <dbReference type="NCBI Taxonomy" id="1182541"/>
    <lineage>
        <taxon>Eukaryota</taxon>
        <taxon>Fungi</taxon>
        <taxon>Dikarya</taxon>
        <taxon>Ascomycota</taxon>
        <taxon>Pezizomycotina</taxon>
        <taxon>Eurotiomycetes</taxon>
        <taxon>Chaetothyriomycetidae</taxon>
        <taxon>Chaetothyriales</taxon>
        <taxon>Herpotrichiellaceae</taxon>
        <taxon>Capronia</taxon>
    </lineage>
</organism>
<dbReference type="Pfam" id="PF07690">
    <property type="entry name" value="MFS_1"/>
    <property type="match status" value="1"/>
</dbReference>
<evidence type="ECO:0000256" key="2">
    <source>
        <dbReference type="ARBA" id="ARBA00022692"/>
    </source>
</evidence>
<feature type="domain" description="Major facilitator superfamily (MFS) profile" evidence="7">
    <location>
        <begin position="135"/>
        <end position="567"/>
    </location>
</feature>